<evidence type="ECO:0000256" key="1">
    <source>
        <dbReference type="ARBA" id="ARBA00002207"/>
    </source>
</evidence>
<proteinExistence type="inferred from homology"/>
<keyword evidence="6" id="KW-0949">S-adenosyl-L-methionine</keyword>
<dbReference type="Proteomes" id="UP000054477">
    <property type="component" value="Unassembled WGS sequence"/>
</dbReference>
<dbReference type="CDD" id="cd02440">
    <property type="entry name" value="AdoMet_MTases"/>
    <property type="match status" value="1"/>
</dbReference>
<evidence type="ECO:0000256" key="8">
    <source>
        <dbReference type="PIRNR" id="PIRNR038148"/>
    </source>
</evidence>
<dbReference type="InterPro" id="IPR026480">
    <property type="entry name" value="RMT2_dom"/>
</dbReference>
<dbReference type="OrthoDB" id="19014at2759"/>
<dbReference type="Gene3D" id="1.25.40.20">
    <property type="entry name" value="Ankyrin repeat-containing domain"/>
    <property type="match status" value="1"/>
</dbReference>
<dbReference type="SUPFAM" id="SSF48403">
    <property type="entry name" value="Ankyrin repeat"/>
    <property type="match status" value="1"/>
</dbReference>
<feature type="domain" description="RMT2" evidence="10">
    <location>
        <begin position="137"/>
        <end position="379"/>
    </location>
</feature>
<dbReference type="SMART" id="SM00248">
    <property type="entry name" value="ANK"/>
    <property type="match status" value="1"/>
</dbReference>
<dbReference type="HOGENOM" id="CLU_033831_1_0_1"/>
<dbReference type="InterPro" id="IPR017408">
    <property type="entry name" value="Arginine_N-MeTrfase_2"/>
</dbReference>
<dbReference type="PROSITE" id="PS50297">
    <property type="entry name" value="ANK_REP_REGION"/>
    <property type="match status" value="1"/>
</dbReference>
<dbReference type="PIRSF" id="PIRSF038148">
    <property type="entry name" value="Arginine_N-mtfrase-2"/>
    <property type="match status" value="1"/>
</dbReference>
<dbReference type="PANTHER" id="PTHR32379">
    <property type="entry name" value="GUANIDINOACETATE N-METHYLTRANSFERASE"/>
    <property type="match status" value="1"/>
</dbReference>
<dbReference type="PROSITE" id="PS50088">
    <property type="entry name" value="ANK_REPEAT"/>
    <property type="match status" value="1"/>
</dbReference>
<keyword evidence="9" id="KW-0040">ANK repeat</keyword>
<dbReference type="InterPro" id="IPR029063">
    <property type="entry name" value="SAM-dependent_MTases_sf"/>
</dbReference>
<evidence type="ECO:0000313" key="11">
    <source>
        <dbReference type="EMBL" id="KIJ95086.1"/>
    </source>
</evidence>
<dbReference type="Pfam" id="PF00023">
    <property type="entry name" value="Ank"/>
    <property type="match status" value="1"/>
</dbReference>
<comment type="subunit">
    <text evidence="2 8">Monomer.</text>
</comment>
<accession>A0A0C9XBH4</accession>
<reference evidence="12" key="2">
    <citation type="submission" date="2015-01" db="EMBL/GenBank/DDBJ databases">
        <title>Evolutionary Origins and Diversification of the Mycorrhizal Mutualists.</title>
        <authorList>
            <consortium name="DOE Joint Genome Institute"/>
            <consortium name="Mycorrhizal Genomics Consortium"/>
            <person name="Kohler A."/>
            <person name="Kuo A."/>
            <person name="Nagy L.G."/>
            <person name="Floudas D."/>
            <person name="Copeland A."/>
            <person name="Barry K.W."/>
            <person name="Cichocki N."/>
            <person name="Veneault-Fourrey C."/>
            <person name="LaButti K."/>
            <person name="Lindquist E.A."/>
            <person name="Lipzen A."/>
            <person name="Lundell T."/>
            <person name="Morin E."/>
            <person name="Murat C."/>
            <person name="Riley R."/>
            <person name="Ohm R."/>
            <person name="Sun H."/>
            <person name="Tunlid A."/>
            <person name="Henrissat B."/>
            <person name="Grigoriev I.V."/>
            <person name="Hibbett D.S."/>
            <person name="Martin F."/>
        </authorList>
    </citation>
    <scope>NUCLEOTIDE SEQUENCE [LARGE SCALE GENOMIC DNA]</scope>
    <source>
        <strain evidence="12">LaAM-08-1</strain>
    </source>
</reference>
<comment type="function">
    <text evidence="1 8">S-adenosyl-L-methionine-dependent protein-arginine N-methyltransferase that methylates the delta-nitrogen atom of arginine residues to form N5-methylarginine (type IV) in target proteins. Monomethylates ribosomal protein L12.</text>
</comment>
<dbReference type="Gene3D" id="3.40.50.150">
    <property type="entry name" value="Vaccinia Virus protein VP39"/>
    <property type="match status" value="1"/>
</dbReference>
<evidence type="ECO:0000256" key="6">
    <source>
        <dbReference type="ARBA" id="ARBA00022691"/>
    </source>
</evidence>
<gene>
    <name evidence="11" type="ORF">K443DRAFT_109340</name>
</gene>
<protein>
    <recommendedName>
        <fullName evidence="8">Arginine N-methyltransferase 2</fullName>
        <ecNumber evidence="8">2.1.1.-</ecNumber>
    </recommendedName>
</protein>
<name>A0A0C9XBH4_9AGAR</name>
<dbReference type="STRING" id="1095629.A0A0C9XBH4"/>
<dbReference type="PROSITE" id="PS51559">
    <property type="entry name" value="SAM_RMT2"/>
    <property type="match status" value="1"/>
</dbReference>
<comment type="similarity">
    <text evidence="8">Belongs to the class I-like SAM-binding methyltransferase superfamily. RMT2 methyltransferase family.</text>
</comment>
<reference evidence="11 12" key="1">
    <citation type="submission" date="2014-04" db="EMBL/GenBank/DDBJ databases">
        <authorList>
            <consortium name="DOE Joint Genome Institute"/>
            <person name="Kuo A."/>
            <person name="Kohler A."/>
            <person name="Nagy L.G."/>
            <person name="Floudas D."/>
            <person name="Copeland A."/>
            <person name="Barry K.W."/>
            <person name="Cichocki N."/>
            <person name="Veneault-Fourrey C."/>
            <person name="LaButti K."/>
            <person name="Lindquist E.A."/>
            <person name="Lipzen A."/>
            <person name="Lundell T."/>
            <person name="Morin E."/>
            <person name="Murat C."/>
            <person name="Sun H."/>
            <person name="Tunlid A."/>
            <person name="Henrissat B."/>
            <person name="Grigoriev I.V."/>
            <person name="Hibbett D.S."/>
            <person name="Martin F."/>
            <person name="Nordberg H.P."/>
            <person name="Cantor M.N."/>
            <person name="Hua S.X."/>
        </authorList>
    </citation>
    <scope>NUCLEOTIDE SEQUENCE [LARGE SCALE GENOMIC DNA]</scope>
    <source>
        <strain evidence="11 12">LaAM-08-1</strain>
    </source>
</reference>
<evidence type="ECO:0000256" key="9">
    <source>
        <dbReference type="PROSITE-ProRule" id="PRU00023"/>
    </source>
</evidence>
<dbReference type="InterPro" id="IPR051038">
    <property type="entry name" value="RMT2/GAMT_Mtase"/>
</dbReference>
<dbReference type="EC" id="2.1.1.-" evidence="8"/>
<evidence type="ECO:0000256" key="3">
    <source>
        <dbReference type="ARBA" id="ARBA00022490"/>
    </source>
</evidence>
<sequence>MDQVDAATVLGEHLINAILENASVGTVKDILKSGAPLWYQKGEEGMSPLHAAAYVQNEELVVMLIEKGAVWNAVDNFKNTAGDIALSFNNAGIYTRIRDAGIRAEMLLGILNARSDSDESMDMDAEDGALILRERDKTATGSNTAFLESKLRYTVDEHGQEICMLKVGKEEVGVMMGWEKGIMEETVKKLCDDHRNNERLKVLNVGFGLGIIDTLFQSLPHPPTQHVIIEPHSDVLRHMRDLGWYSKPGVQILEGKWQDFINADGDESPLLAGGGFDVIYTDTFSEDYSDLHRFFEHLPDLLAGPESRFSFFNGLGATNALFYDVYTHIAELHLAEVGFDIEWSDVDVTSTFEEDRWGKSREYFTLPFYRLPIAKMGMV</sequence>
<evidence type="ECO:0000313" key="12">
    <source>
        <dbReference type="Proteomes" id="UP000054477"/>
    </source>
</evidence>
<dbReference type="GO" id="GO:0005737">
    <property type="term" value="C:cytoplasm"/>
    <property type="evidence" value="ECO:0007669"/>
    <property type="project" value="UniProtKB-SubCell"/>
</dbReference>
<keyword evidence="12" id="KW-1185">Reference proteome</keyword>
<evidence type="ECO:0000256" key="5">
    <source>
        <dbReference type="ARBA" id="ARBA00022679"/>
    </source>
</evidence>
<dbReference type="PANTHER" id="PTHR32379:SF1">
    <property type="entry name" value="GUANIDINOACETATE N-METHYLTRANSFERASE"/>
    <property type="match status" value="1"/>
</dbReference>
<feature type="repeat" description="ANK" evidence="9">
    <location>
        <begin position="44"/>
        <end position="76"/>
    </location>
</feature>
<dbReference type="AlphaFoldDB" id="A0A0C9XBH4"/>
<dbReference type="GO" id="GO:0019702">
    <property type="term" value="F:protein arginine N5-methyltransferase activity"/>
    <property type="evidence" value="ECO:0007669"/>
    <property type="project" value="TreeGrafter"/>
</dbReference>
<dbReference type="GO" id="GO:0005634">
    <property type="term" value="C:nucleus"/>
    <property type="evidence" value="ECO:0007669"/>
    <property type="project" value="UniProtKB-SubCell"/>
</dbReference>
<dbReference type="GO" id="GO:0032259">
    <property type="term" value="P:methylation"/>
    <property type="evidence" value="ECO:0007669"/>
    <property type="project" value="UniProtKB-KW"/>
</dbReference>
<evidence type="ECO:0000256" key="4">
    <source>
        <dbReference type="ARBA" id="ARBA00022603"/>
    </source>
</evidence>
<dbReference type="InterPro" id="IPR036770">
    <property type="entry name" value="Ankyrin_rpt-contain_sf"/>
</dbReference>
<evidence type="ECO:0000259" key="10">
    <source>
        <dbReference type="PROSITE" id="PS51559"/>
    </source>
</evidence>
<dbReference type="InterPro" id="IPR002110">
    <property type="entry name" value="Ankyrin_rpt"/>
</dbReference>
<comment type="subcellular location">
    <subcellularLocation>
        <location evidence="8">Cytoplasm</location>
    </subcellularLocation>
    <subcellularLocation>
        <location evidence="8">Nucleus</location>
    </subcellularLocation>
</comment>
<dbReference type="EMBL" id="KN838767">
    <property type="protein sequence ID" value="KIJ95086.1"/>
    <property type="molecule type" value="Genomic_DNA"/>
</dbReference>
<keyword evidence="5 8" id="KW-0808">Transferase</keyword>
<evidence type="ECO:0000256" key="7">
    <source>
        <dbReference type="ARBA" id="ARBA00023242"/>
    </source>
</evidence>
<organism evidence="11 12">
    <name type="scientific">Laccaria amethystina LaAM-08-1</name>
    <dbReference type="NCBI Taxonomy" id="1095629"/>
    <lineage>
        <taxon>Eukaryota</taxon>
        <taxon>Fungi</taxon>
        <taxon>Dikarya</taxon>
        <taxon>Basidiomycota</taxon>
        <taxon>Agaricomycotina</taxon>
        <taxon>Agaricomycetes</taxon>
        <taxon>Agaricomycetidae</taxon>
        <taxon>Agaricales</taxon>
        <taxon>Agaricineae</taxon>
        <taxon>Hydnangiaceae</taxon>
        <taxon>Laccaria</taxon>
    </lineage>
</organism>
<keyword evidence="3 8" id="KW-0963">Cytoplasm</keyword>
<evidence type="ECO:0000256" key="2">
    <source>
        <dbReference type="ARBA" id="ARBA00011245"/>
    </source>
</evidence>
<keyword evidence="4 8" id="KW-0489">Methyltransferase</keyword>
<dbReference type="SUPFAM" id="SSF53335">
    <property type="entry name" value="S-adenosyl-L-methionine-dependent methyltransferases"/>
    <property type="match status" value="1"/>
</dbReference>
<keyword evidence="7 8" id="KW-0539">Nucleus</keyword>